<accession>A0ABQ4L7U6</accession>
<dbReference type="Proteomes" id="UP000676601">
    <property type="component" value="Unassembled WGS sequence"/>
</dbReference>
<keyword evidence="2" id="KW-1185">Reference proteome</keyword>
<sequence>MNLSVNFIELHGKPKWGETLDYEIQKTVTYVLYVGPGSYAGCLRQQKRVG</sequence>
<name>A0ABQ4L7U6_9BACL</name>
<protein>
    <submittedName>
        <fullName evidence="1">Uncharacterized protein</fullName>
    </submittedName>
</protein>
<evidence type="ECO:0000313" key="2">
    <source>
        <dbReference type="Proteomes" id="UP000676601"/>
    </source>
</evidence>
<gene>
    <name evidence="1" type="ORF">J21TS7_08750</name>
</gene>
<dbReference type="EMBL" id="BORU01000001">
    <property type="protein sequence ID" value="GIO52557.1"/>
    <property type="molecule type" value="Genomic_DNA"/>
</dbReference>
<comment type="caution">
    <text evidence="1">The sequence shown here is derived from an EMBL/GenBank/DDBJ whole genome shotgun (WGS) entry which is preliminary data.</text>
</comment>
<evidence type="ECO:0000313" key="1">
    <source>
        <dbReference type="EMBL" id="GIO52557.1"/>
    </source>
</evidence>
<reference evidence="1 2" key="1">
    <citation type="submission" date="2021-03" db="EMBL/GenBank/DDBJ databases">
        <title>Antimicrobial resistance genes in bacteria isolated from Japanese honey, and their potential for conferring macrolide and lincosamide resistance in the American foulbrood pathogen Paenibacillus larvae.</title>
        <authorList>
            <person name="Okamoto M."/>
            <person name="Kumagai M."/>
            <person name="Kanamori H."/>
            <person name="Takamatsu D."/>
        </authorList>
    </citation>
    <scope>NUCLEOTIDE SEQUENCE [LARGE SCALE GENOMIC DNA]</scope>
    <source>
        <strain evidence="1 2">J21TS7</strain>
    </source>
</reference>
<organism evidence="1 2">
    <name type="scientific">Paenibacillus cineris</name>
    <dbReference type="NCBI Taxonomy" id="237530"/>
    <lineage>
        <taxon>Bacteria</taxon>
        <taxon>Bacillati</taxon>
        <taxon>Bacillota</taxon>
        <taxon>Bacilli</taxon>
        <taxon>Bacillales</taxon>
        <taxon>Paenibacillaceae</taxon>
        <taxon>Paenibacillus</taxon>
    </lineage>
</organism>
<proteinExistence type="predicted"/>